<evidence type="ECO:0000313" key="3">
    <source>
        <dbReference type="Proteomes" id="UP001465755"/>
    </source>
</evidence>
<evidence type="ECO:0000256" key="1">
    <source>
        <dbReference type="SAM" id="MobiDB-lite"/>
    </source>
</evidence>
<evidence type="ECO:0000313" key="2">
    <source>
        <dbReference type="EMBL" id="KAK9805941.1"/>
    </source>
</evidence>
<proteinExistence type="predicted"/>
<feature type="region of interest" description="Disordered" evidence="1">
    <location>
        <begin position="165"/>
        <end position="237"/>
    </location>
</feature>
<accession>A0AAW1P8M1</accession>
<feature type="compositionally biased region" description="Basic and acidic residues" evidence="1">
    <location>
        <begin position="195"/>
        <end position="219"/>
    </location>
</feature>
<comment type="caution">
    <text evidence="2">The sequence shown here is derived from an EMBL/GenBank/DDBJ whole genome shotgun (WGS) entry which is preliminary data.</text>
</comment>
<gene>
    <name evidence="2" type="ORF">WJX73_007001</name>
</gene>
<dbReference type="Proteomes" id="UP001465755">
    <property type="component" value="Unassembled WGS sequence"/>
</dbReference>
<name>A0AAW1P8M1_9CHLO</name>
<organism evidence="2 3">
    <name type="scientific">Symbiochloris irregularis</name>
    <dbReference type="NCBI Taxonomy" id="706552"/>
    <lineage>
        <taxon>Eukaryota</taxon>
        <taxon>Viridiplantae</taxon>
        <taxon>Chlorophyta</taxon>
        <taxon>core chlorophytes</taxon>
        <taxon>Trebouxiophyceae</taxon>
        <taxon>Trebouxiales</taxon>
        <taxon>Trebouxiaceae</taxon>
        <taxon>Symbiochloris</taxon>
    </lineage>
</organism>
<reference evidence="2 3" key="1">
    <citation type="journal article" date="2024" name="Nat. Commun.">
        <title>Phylogenomics reveals the evolutionary origins of lichenization in chlorophyte algae.</title>
        <authorList>
            <person name="Puginier C."/>
            <person name="Libourel C."/>
            <person name="Otte J."/>
            <person name="Skaloud P."/>
            <person name="Haon M."/>
            <person name="Grisel S."/>
            <person name="Petersen M."/>
            <person name="Berrin J.G."/>
            <person name="Delaux P.M."/>
            <person name="Dal Grande F."/>
            <person name="Keller J."/>
        </authorList>
    </citation>
    <scope>NUCLEOTIDE SEQUENCE [LARGE SCALE GENOMIC DNA]</scope>
    <source>
        <strain evidence="2 3">SAG 2036</strain>
    </source>
</reference>
<keyword evidence="3" id="KW-1185">Reference proteome</keyword>
<protein>
    <submittedName>
        <fullName evidence="2">Uncharacterized protein</fullName>
    </submittedName>
</protein>
<sequence length="350" mass="38082">MRGIAPLFEGGFAEVFWVPGYLLAIAPSVVDRPDKDGPDAGAREVQRIPPLTLYDMFNQDLPQTSALGTETDRDQAPDAQLPCRWPHGPRVLRAKYTLDMEPSQIPDVSAYLAELASRPVYAPRGPELIKEPTRKARGTACSLRAMLEADYAVEAAAKEAQLCTRRQARKRKSPQAPHPGSRALKRTQTPPLPLRPHDSADEAEVTVKEEEPAHVHEVSEGAVSRPWGDQPIRKGKRCKTRIQRTGLQPIWCLEDDEADLPAPTPQPLPILTPTSTDSVGDSPHLSSTCTPQASDAAAILAADHTSRIADVSTGIMKTDSGNSGKTLHVRCSITDRPSDHLAGEQQTAIF</sequence>
<dbReference type="AlphaFoldDB" id="A0AAW1P8M1"/>
<dbReference type="EMBL" id="JALJOQ010000040">
    <property type="protein sequence ID" value="KAK9805941.1"/>
    <property type="molecule type" value="Genomic_DNA"/>
</dbReference>